<dbReference type="AlphaFoldDB" id="A0A0C2NGW6"/>
<protein>
    <submittedName>
        <fullName evidence="1">Uncharacterized protein</fullName>
    </submittedName>
</protein>
<comment type="caution">
    <text evidence="1">The sequence shown here is derived from an EMBL/GenBank/DDBJ whole genome shotgun (WGS) entry which is preliminary data.</text>
</comment>
<name>A0A0C2NGW6_THEKT</name>
<evidence type="ECO:0000313" key="2">
    <source>
        <dbReference type="Proteomes" id="UP000031668"/>
    </source>
</evidence>
<reference evidence="1 2" key="1">
    <citation type="journal article" date="2014" name="Genome Biol. Evol.">
        <title>The genome of the myxosporean Thelohanellus kitauei shows adaptations to nutrient acquisition within its fish host.</title>
        <authorList>
            <person name="Yang Y."/>
            <person name="Xiong J."/>
            <person name="Zhou Z."/>
            <person name="Huo F."/>
            <person name="Miao W."/>
            <person name="Ran C."/>
            <person name="Liu Y."/>
            <person name="Zhang J."/>
            <person name="Feng J."/>
            <person name="Wang M."/>
            <person name="Wang M."/>
            <person name="Wang L."/>
            <person name="Yao B."/>
        </authorList>
    </citation>
    <scope>NUCLEOTIDE SEQUENCE [LARGE SCALE GENOMIC DNA]</scope>
    <source>
        <strain evidence="1">Wuqing</strain>
    </source>
</reference>
<evidence type="ECO:0000313" key="1">
    <source>
        <dbReference type="EMBL" id="KII73237.1"/>
    </source>
</evidence>
<dbReference type="OrthoDB" id="5971471at2759"/>
<accession>A0A0C2NGW6</accession>
<keyword evidence="2" id="KW-1185">Reference proteome</keyword>
<proteinExistence type="predicted"/>
<organism evidence="1 2">
    <name type="scientific">Thelohanellus kitauei</name>
    <name type="common">Myxosporean</name>
    <dbReference type="NCBI Taxonomy" id="669202"/>
    <lineage>
        <taxon>Eukaryota</taxon>
        <taxon>Metazoa</taxon>
        <taxon>Cnidaria</taxon>
        <taxon>Myxozoa</taxon>
        <taxon>Myxosporea</taxon>
        <taxon>Bivalvulida</taxon>
        <taxon>Platysporina</taxon>
        <taxon>Myxobolidae</taxon>
        <taxon>Thelohanellus</taxon>
    </lineage>
</organism>
<sequence>MSPHSLEANGQPFFRRYWVGDIHGEQNRIIILATNESLALMRYNSQTFFDWTLKIRPHPFYQCIIIMVYDDGTNLYVPCVALLSQGRTNTYIVNYKHQIIILMEYNWMPRAMTTYFEKALI</sequence>
<dbReference type="Proteomes" id="UP000031668">
    <property type="component" value="Unassembled WGS sequence"/>
</dbReference>
<dbReference type="EMBL" id="JWZT01000923">
    <property type="protein sequence ID" value="KII73237.1"/>
    <property type="molecule type" value="Genomic_DNA"/>
</dbReference>
<gene>
    <name evidence="1" type="ORF">RF11_09825</name>
</gene>